<dbReference type="EMBL" id="SSOD01000003">
    <property type="protein sequence ID" value="THF63398.1"/>
    <property type="molecule type" value="Genomic_DNA"/>
</dbReference>
<dbReference type="PANTHER" id="PTHR33525">
    <property type="match status" value="1"/>
</dbReference>
<proteinExistence type="predicted"/>
<dbReference type="SUPFAM" id="SSF109604">
    <property type="entry name" value="HD-domain/PDEase-like"/>
    <property type="match status" value="1"/>
</dbReference>
<dbReference type="Gene3D" id="1.10.3210.10">
    <property type="entry name" value="Hypothetical protein af1432"/>
    <property type="match status" value="1"/>
</dbReference>
<dbReference type="RefSeq" id="WP_136383849.1">
    <property type="nucleotide sequence ID" value="NZ_SSOD01000003.1"/>
</dbReference>
<protein>
    <submittedName>
        <fullName evidence="2">HDOD domain-containing protein</fullName>
    </submittedName>
</protein>
<organism evidence="2 3">
    <name type="scientific">Pseudothauera rhizosphaerae</name>
    <dbReference type="NCBI Taxonomy" id="2565932"/>
    <lineage>
        <taxon>Bacteria</taxon>
        <taxon>Pseudomonadati</taxon>
        <taxon>Pseudomonadota</taxon>
        <taxon>Betaproteobacteria</taxon>
        <taxon>Rhodocyclales</taxon>
        <taxon>Zoogloeaceae</taxon>
        <taxon>Pseudothauera</taxon>
    </lineage>
</organism>
<feature type="domain" description="HDOD" evidence="1">
    <location>
        <begin position="26"/>
        <end position="215"/>
    </location>
</feature>
<name>A0A4S4AU35_9RHOO</name>
<reference evidence="2 3" key="1">
    <citation type="submission" date="2019-04" db="EMBL/GenBank/DDBJ databases">
        <title>Azoarcus rhizosphaerae sp. nov. isolated from rhizosphere of Ficus religiosa.</title>
        <authorList>
            <person name="Lin S.-Y."/>
            <person name="Hameed A."/>
            <person name="Hsu Y.-H."/>
            <person name="Young C.-C."/>
        </authorList>
    </citation>
    <scope>NUCLEOTIDE SEQUENCE [LARGE SCALE GENOMIC DNA]</scope>
    <source>
        <strain evidence="2 3">CC-YHH848</strain>
    </source>
</reference>
<dbReference type="OrthoDB" id="9797768at2"/>
<dbReference type="InterPro" id="IPR052340">
    <property type="entry name" value="RNase_Y/CdgJ"/>
</dbReference>
<evidence type="ECO:0000313" key="3">
    <source>
        <dbReference type="Proteomes" id="UP000307956"/>
    </source>
</evidence>
<dbReference type="InterPro" id="IPR013976">
    <property type="entry name" value="HDOD"/>
</dbReference>
<keyword evidence="3" id="KW-1185">Reference proteome</keyword>
<evidence type="ECO:0000313" key="2">
    <source>
        <dbReference type="EMBL" id="THF63398.1"/>
    </source>
</evidence>
<gene>
    <name evidence="2" type="ORF">E6O51_04880</name>
</gene>
<comment type="caution">
    <text evidence="2">The sequence shown here is derived from an EMBL/GenBank/DDBJ whole genome shotgun (WGS) entry which is preliminary data.</text>
</comment>
<evidence type="ECO:0000259" key="1">
    <source>
        <dbReference type="PROSITE" id="PS51833"/>
    </source>
</evidence>
<accession>A0A4S4AU35</accession>
<dbReference type="Pfam" id="PF08668">
    <property type="entry name" value="HDOD"/>
    <property type="match status" value="1"/>
</dbReference>
<dbReference type="PROSITE" id="PS51833">
    <property type="entry name" value="HDOD"/>
    <property type="match status" value="1"/>
</dbReference>
<dbReference type="PANTHER" id="PTHR33525:SF3">
    <property type="entry name" value="RIBONUCLEASE Y"/>
    <property type="match status" value="1"/>
</dbReference>
<dbReference type="AlphaFoldDB" id="A0A4S4AU35"/>
<dbReference type="Proteomes" id="UP000307956">
    <property type="component" value="Unassembled WGS sequence"/>
</dbReference>
<sequence>MQGFEEQAEAFAERIAAEIEERRLNFPVSMEVSLRIKRLADDPDSTLDRIATVVQAEPVLSAKTVRMANTVALNPYRARVETVRDAVHRIGLSALRSLALAVATEQLAGDHRSPNMRMLAHGLWLRSVDVASWCFALARQTRAANPDAALLAGMMTHIGQFFLLARASDYPAMEASIDRFAALVDDMHQSVGLAVLEVFDMPESILDCLEVEHTYDGEWPPADLGHVVQLASLVSEAPNPFDGLLGRNPVRGPAAAAVFGIDTDELAALLAASHEERGEILAAVRG</sequence>